<accession>A0AAV0CHU2</accession>
<sequence length="131" mass="14515">MRPDGFRWFHNHGFMLQKMTVVSILIFSSSFTDVAPVRLGNAKYSKNSGWGRSLMVLSFPVCFGSCLLLSLLQRACRCSLTKDDGVYRGSFGWRGPGAVLSCGHRSSTASLRISRWAKAGFWSSQPPTAIF</sequence>
<evidence type="ECO:0000313" key="2">
    <source>
        <dbReference type="EMBL" id="CAH9074629.1"/>
    </source>
</evidence>
<dbReference type="EMBL" id="CAMAPF010000027">
    <property type="protein sequence ID" value="CAH9074629.1"/>
    <property type="molecule type" value="Genomic_DNA"/>
</dbReference>
<keyword evidence="1" id="KW-0812">Transmembrane</keyword>
<keyword evidence="1" id="KW-0472">Membrane</keyword>
<name>A0AAV0CHU2_9ASTE</name>
<reference evidence="2" key="1">
    <citation type="submission" date="2022-07" db="EMBL/GenBank/DDBJ databases">
        <authorList>
            <person name="Macas J."/>
            <person name="Novak P."/>
            <person name="Neumann P."/>
        </authorList>
    </citation>
    <scope>NUCLEOTIDE SEQUENCE</scope>
</reference>
<evidence type="ECO:0000256" key="1">
    <source>
        <dbReference type="SAM" id="Phobius"/>
    </source>
</evidence>
<keyword evidence="1" id="KW-1133">Transmembrane helix</keyword>
<dbReference type="EMBL" id="CAMAPF010001016">
    <property type="protein sequence ID" value="CAH9139449.1"/>
    <property type="molecule type" value="Genomic_DNA"/>
</dbReference>
<feature type="transmembrane region" description="Helical" evidence="1">
    <location>
        <begin position="49"/>
        <end position="72"/>
    </location>
</feature>
<organism evidence="2 4">
    <name type="scientific">Cuscuta epithymum</name>
    <dbReference type="NCBI Taxonomy" id="186058"/>
    <lineage>
        <taxon>Eukaryota</taxon>
        <taxon>Viridiplantae</taxon>
        <taxon>Streptophyta</taxon>
        <taxon>Embryophyta</taxon>
        <taxon>Tracheophyta</taxon>
        <taxon>Spermatophyta</taxon>
        <taxon>Magnoliopsida</taxon>
        <taxon>eudicotyledons</taxon>
        <taxon>Gunneridae</taxon>
        <taxon>Pentapetalae</taxon>
        <taxon>asterids</taxon>
        <taxon>lamiids</taxon>
        <taxon>Solanales</taxon>
        <taxon>Convolvulaceae</taxon>
        <taxon>Cuscuteae</taxon>
        <taxon>Cuscuta</taxon>
        <taxon>Cuscuta subgen. Cuscuta</taxon>
    </lineage>
</organism>
<dbReference type="AlphaFoldDB" id="A0AAV0CHU2"/>
<gene>
    <name evidence="3" type="ORF">CEPIT_LOCUS37592</name>
    <name evidence="2" type="ORF">CEPIT_LOCUS5100</name>
</gene>
<evidence type="ECO:0000313" key="3">
    <source>
        <dbReference type="EMBL" id="CAH9139449.1"/>
    </source>
</evidence>
<evidence type="ECO:0008006" key="5">
    <source>
        <dbReference type="Google" id="ProtNLM"/>
    </source>
</evidence>
<dbReference type="Proteomes" id="UP001152523">
    <property type="component" value="Unassembled WGS sequence"/>
</dbReference>
<keyword evidence="4" id="KW-1185">Reference proteome</keyword>
<comment type="caution">
    <text evidence="2">The sequence shown here is derived from an EMBL/GenBank/DDBJ whole genome shotgun (WGS) entry which is preliminary data.</text>
</comment>
<proteinExistence type="predicted"/>
<evidence type="ECO:0000313" key="4">
    <source>
        <dbReference type="Proteomes" id="UP001152523"/>
    </source>
</evidence>
<protein>
    <recommendedName>
        <fullName evidence="5">Secreted protein</fullName>
    </recommendedName>
</protein>